<evidence type="ECO:0000259" key="7">
    <source>
        <dbReference type="Pfam" id="PF00892"/>
    </source>
</evidence>
<evidence type="ECO:0000256" key="3">
    <source>
        <dbReference type="ARBA" id="ARBA00022692"/>
    </source>
</evidence>
<dbReference type="KEGG" id="ppel:H6H00_26980"/>
<dbReference type="SUPFAM" id="SSF103481">
    <property type="entry name" value="Multidrug resistance efflux transporter EmrE"/>
    <property type="match status" value="2"/>
</dbReference>
<proteinExistence type="inferred from homology"/>
<dbReference type="GO" id="GO:0016020">
    <property type="term" value="C:membrane"/>
    <property type="evidence" value="ECO:0007669"/>
    <property type="project" value="UniProtKB-SubCell"/>
</dbReference>
<evidence type="ECO:0000256" key="2">
    <source>
        <dbReference type="ARBA" id="ARBA00007362"/>
    </source>
</evidence>
<feature type="domain" description="EamA" evidence="7">
    <location>
        <begin position="18"/>
        <end position="141"/>
    </location>
</feature>
<accession>A0A7G7MFZ8</accession>
<keyword evidence="4 6" id="KW-1133">Transmembrane helix</keyword>
<keyword evidence="9" id="KW-1185">Reference proteome</keyword>
<dbReference type="Pfam" id="PF00892">
    <property type="entry name" value="EamA"/>
    <property type="match status" value="2"/>
</dbReference>
<dbReference type="PANTHER" id="PTHR32322">
    <property type="entry name" value="INNER MEMBRANE TRANSPORTER"/>
    <property type="match status" value="1"/>
</dbReference>
<dbReference type="RefSeq" id="WP_185718463.1">
    <property type="nucleotide sequence ID" value="NZ_BAAAWI010000001.1"/>
</dbReference>
<feature type="transmembrane region" description="Helical" evidence="6">
    <location>
        <begin position="69"/>
        <end position="90"/>
    </location>
</feature>
<feature type="transmembrane region" description="Helical" evidence="6">
    <location>
        <begin position="125"/>
        <end position="142"/>
    </location>
</feature>
<dbReference type="EMBL" id="CP060131">
    <property type="protein sequence ID" value="QNG51709.1"/>
    <property type="molecule type" value="Genomic_DNA"/>
</dbReference>
<comment type="subcellular location">
    <subcellularLocation>
        <location evidence="1">Membrane</location>
        <topology evidence="1">Multi-pass membrane protein</topology>
    </subcellularLocation>
</comment>
<feature type="transmembrane region" description="Helical" evidence="6">
    <location>
        <begin position="182"/>
        <end position="207"/>
    </location>
</feature>
<dbReference type="PANTHER" id="PTHR32322:SF2">
    <property type="entry name" value="EAMA DOMAIN-CONTAINING PROTEIN"/>
    <property type="match status" value="1"/>
</dbReference>
<evidence type="ECO:0000313" key="9">
    <source>
        <dbReference type="Proteomes" id="UP000515728"/>
    </source>
</evidence>
<feature type="transmembrane region" description="Helical" evidence="6">
    <location>
        <begin position="270"/>
        <end position="289"/>
    </location>
</feature>
<keyword evidence="5 6" id="KW-0472">Membrane</keyword>
<feature type="transmembrane region" description="Helical" evidence="6">
    <location>
        <begin position="40"/>
        <end position="57"/>
    </location>
</feature>
<keyword evidence="3 6" id="KW-0812">Transmembrane</keyword>
<feature type="transmembrane region" description="Helical" evidence="6">
    <location>
        <begin position="247"/>
        <end position="264"/>
    </location>
</feature>
<dbReference type="InterPro" id="IPR050638">
    <property type="entry name" value="AA-Vitamin_Transporters"/>
</dbReference>
<evidence type="ECO:0000313" key="8">
    <source>
        <dbReference type="EMBL" id="QNG51709.1"/>
    </source>
</evidence>
<feature type="transmembrane region" description="Helical" evidence="6">
    <location>
        <begin position="96"/>
        <end position="118"/>
    </location>
</feature>
<organism evidence="8 9">
    <name type="scientific">Pseudonocardia petroleophila</name>
    <dbReference type="NCBI Taxonomy" id="37331"/>
    <lineage>
        <taxon>Bacteria</taxon>
        <taxon>Bacillati</taxon>
        <taxon>Actinomycetota</taxon>
        <taxon>Actinomycetes</taxon>
        <taxon>Pseudonocardiales</taxon>
        <taxon>Pseudonocardiaceae</taxon>
        <taxon>Pseudonocardia</taxon>
    </lineage>
</organism>
<evidence type="ECO:0000256" key="4">
    <source>
        <dbReference type="ARBA" id="ARBA00022989"/>
    </source>
</evidence>
<name>A0A7G7MFZ8_9PSEU</name>
<sequence>MSRLDRLAVPALSVAFVPLWASGFIAGKLATQRMDVATTLLWRFVVAAVVLGAVMAVTRPALPRGRAWLHLAVTALLLQVGQFSAVYTGLSLGVSAGLSSLVLGMAPLLVGLLTPLLLGDRLGPAPVLGLLIGAAGVYVVLSDELGDARLGAAVLLPVLGMLALAAGTLYQKRFGAGTAISMSVSVQMLTSLAVLLVVMPFTGAAWLPPTPGAWAAAVWLGVFNSALAFAAMFVLLRRVSTVHVSALLNLVPATVALGAVPILGEALTPQAVIGLGIALVGMYVGLGHLGRVTVGRRRSASPEVRGEGRERVGIDQ</sequence>
<dbReference type="InterPro" id="IPR000620">
    <property type="entry name" value="EamA_dom"/>
</dbReference>
<feature type="transmembrane region" description="Helical" evidence="6">
    <location>
        <begin position="148"/>
        <end position="170"/>
    </location>
</feature>
<comment type="similarity">
    <text evidence="2">Belongs to the EamA transporter family.</text>
</comment>
<feature type="transmembrane region" description="Helical" evidence="6">
    <location>
        <begin position="213"/>
        <end position="235"/>
    </location>
</feature>
<gene>
    <name evidence="8" type="ORF">H6H00_26980</name>
</gene>
<evidence type="ECO:0000256" key="1">
    <source>
        <dbReference type="ARBA" id="ARBA00004141"/>
    </source>
</evidence>
<protein>
    <submittedName>
        <fullName evidence="8">DMT family transporter</fullName>
    </submittedName>
</protein>
<dbReference type="Proteomes" id="UP000515728">
    <property type="component" value="Chromosome"/>
</dbReference>
<reference evidence="8 9" key="1">
    <citation type="submission" date="2020-08" db="EMBL/GenBank/DDBJ databases">
        <authorList>
            <person name="Mo P."/>
        </authorList>
    </citation>
    <scope>NUCLEOTIDE SEQUENCE [LARGE SCALE GENOMIC DNA]</scope>
    <source>
        <strain evidence="8 9">CGMCC 4.1532</strain>
    </source>
</reference>
<dbReference type="AlphaFoldDB" id="A0A7G7MFZ8"/>
<evidence type="ECO:0000256" key="5">
    <source>
        <dbReference type="ARBA" id="ARBA00023136"/>
    </source>
</evidence>
<evidence type="ECO:0000256" key="6">
    <source>
        <dbReference type="SAM" id="Phobius"/>
    </source>
</evidence>
<dbReference type="InterPro" id="IPR037185">
    <property type="entry name" value="EmrE-like"/>
</dbReference>
<feature type="domain" description="EamA" evidence="7">
    <location>
        <begin position="153"/>
        <end position="284"/>
    </location>
</feature>